<evidence type="ECO:0000256" key="5">
    <source>
        <dbReference type="ARBA" id="ARBA00023136"/>
    </source>
</evidence>
<keyword evidence="5 6" id="KW-0472">Membrane</keyword>
<keyword evidence="4 6" id="KW-1133">Transmembrane helix</keyword>
<evidence type="ECO:0000256" key="6">
    <source>
        <dbReference type="SAM" id="Phobius"/>
    </source>
</evidence>
<gene>
    <name evidence="7" type="ordered locus">Bd1688</name>
</gene>
<feature type="transmembrane region" description="Helical" evidence="6">
    <location>
        <begin position="81"/>
        <end position="105"/>
    </location>
</feature>
<evidence type="ECO:0000256" key="3">
    <source>
        <dbReference type="ARBA" id="ARBA00022692"/>
    </source>
</evidence>
<dbReference type="PANTHER" id="PTHR30250">
    <property type="entry name" value="PST FAMILY PREDICTED COLANIC ACID TRANSPORTER"/>
    <property type="match status" value="1"/>
</dbReference>
<feature type="transmembrane region" description="Helical" evidence="6">
    <location>
        <begin position="387"/>
        <end position="407"/>
    </location>
</feature>
<comment type="subcellular location">
    <subcellularLocation>
        <location evidence="1">Cell membrane</location>
        <topology evidence="1">Multi-pass membrane protein</topology>
    </subcellularLocation>
</comment>
<evidence type="ECO:0000256" key="4">
    <source>
        <dbReference type="ARBA" id="ARBA00022989"/>
    </source>
</evidence>
<keyword evidence="2" id="KW-1003">Cell membrane</keyword>
<feature type="transmembrane region" description="Helical" evidence="6">
    <location>
        <begin position="47"/>
        <end position="69"/>
    </location>
</feature>
<reference evidence="7 8" key="1">
    <citation type="journal article" date="2004" name="Science">
        <title>A predator unmasked: life cycle of Bdellovibrio bacteriovorus from a genomic perspective.</title>
        <authorList>
            <person name="Rendulic S."/>
            <person name="Jagtap P."/>
            <person name="Rosinus A."/>
            <person name="Eppinger M."/>
            <person name="Baar C."/>
            <person name="Lanz C."/>
            <person name="Keller H."/>
            <person name="Lambert C."/>
            <person name="Evans K.J."/>
            <person name="Goesmann A."/>
            <person name="Meyer F."/>
            <person name="Sockett R.E."/>
            <person name="Schuster S.C."/>
        </authorList>
    </citation>
    <scope>NUCLEOTIDE SEQUENCE [LARGE SCALE GENOMIC DNA]</scope>
    <source>
        <strain evidence="8">ATCC 15356 / DSM 50701 / NCIMB 9529 / HD100</strain>
    </source>
</reference>
<feature type="transmembrane region" description="Helical" evidence="6">
    <location>
        <begin position="333"/>
        <end position="354"/>
    </location>
</feature>
<evidence type="ECO:0000313" key="7">
    <source>
        <dbReference type="EMBL" id="CAE79558.1"/>
    </source>
</evidence>
<dbReference type="eggNOG" id="COG2244">
    <property type="taxonomic scope" value="Bacteria"/>
</dbReference>
<feature type="transmembrane region" description="Helical" evidence="6">
    <location>
        <begin position="178"/>
        <end position="198"/>
    </location>
</feature>
<feature type="transmembrane region" description="Helical" evidence="6">
    <location>
        <begin position="218"/>
        <end position="239"/>
    </location>
</feature>
<dbReference type="RefSeq" id="WP_011164160.1">
    <property type="nucleotide sequence ID" value="NC_005363.1"/>
</dbReference>
<dbReference type="InterPro" id="IPR050833">
    <property type="entry name" value="Poly_Biosynth_Transport"/>
</dbReference>
<dbReference type="InterPro" id="IPR002797">
    <property type="entry name" value="Polysacc_synth"/>
</dbReference>
<evidence type="ECO:0000256" key="2">
    <source>
        <dbReference type="ARBA" id="ARBA00022475"/>
    </source>
</evidence>
<dbReference type="Proteomes" id="UP000008080">
    <property type="component" value="Chromosome"/>
</dbReference>
<keyword evidence="3 6" id="KW-0812">Transmembrane</keyword>
<organism evidence="7 8">
    <name type="scientific">Bdellovibrio bacteriovorus (strain ATCC 15356 / DSM 50701 / NCIMB 9529 / HD100)</name>
    <dbReference type="NCBI Taxonomy" id="264462"/>
    <lineage>
        <taxon>Bacteria</taxon>
        <taxon>Pseudomonadati</taxon>
        <taxon>Bdellovibrionota</taxon>
        <taxon>Bdellovibrionia</taxon>
        <taxon>Bdellovibrionales</taxon>
        <taxon>Pseudobdellovibrionaceae</taxon>
        <taxon>Bdellovibrio</taxon>
    </lineage>
</organism>
<evidence type="ECO:0000256" key="1">
    <source>
        <dbReference type="ARBA" id="ARBA00004651"/>
    </source>
</evidence>
<dbReference type="GO" id="GO:0005886">
    <property type="term" value="C:plasma membrane"/>
    <property type="evidence" value="ECO:0007669"/>
    <property type="project" value="UniProtKB-SubCell"/>
</dbReference>
<dbReference type="KEGG" id="bba:Bd1688"/>
<feature type="transmembrane region" description="Helical" evidence="6">
    <location>
        <begin position="147"/>
        <end position="172"/>
    </location>
</feature>
<dbReference type="AlphaFoldDB" id="Q6MME6"/>
<dbReference type="HOGENOM" id="CLU_022017_7_1_7"/>
<accession>Q6MME6</accession>
<sequence length="422" mass="47188">MSSISIRSLGISSLTYLFSGVLSAVVPFLALPFFTKYLSADEYGLVGLFQGVFTIFLAVVGLGVAGSVVKKRGDLNDHEFGVYNFNLLLIWLASGVVIAFLVALLNPYLTGYFVVSSFVIWAGFFYAFFTFATNIQLAILQSENKSYTYSFIQVMSVVLNVLLGVIAVRYFMASGESRVLSMVIASVVMAFCSIIFIVKSKRVIFFYNVEHIKMAMRFGVPLMPHGLTIFLSNWASLFVLKMFVDADSVGIYLFAFQLSMVLGVACDAFNRAYVPWLFSHLKVNLFKDKVRIVKVTYVHFVVTLGVAISSFYLGPTFIKFVFSREYWESAEIVGILVLGQAFGGMYLMVTNYLFFMERTTILSAVTISTNILGLGLCFLLVQDFGLVGAAYAFLFTRVISFVFVWIASSRIYNMPWFLRTTA</sequence>
<feature type="transmembrane region" description="Helical" evidence="6">
    <location>
        <begin position="361"/>
        <end position="381"/>
    </location>
</feature>
<proteinExistence type="predicted"/>
<feature type="transmembrane region" description="Helical" evidence="6">
    <location>
        <begin position="111"/>
        <end position="135"/>
    </location>
</feature>
<dbReference type="Pfam" id="PF01943">
    <property type="entry name" value="Polysacc_synt"/>
    <property type="match status" value="1"/>
</dbReference>
<protein>
    <submittedName>
        <fullName evidence="7">Putative polysaccharide biosynthesis protein CpsL</fullName>
    </submittedName>
</protein>
<dbReference type="GeneID" id="93012671"/>
<feature type="transmembrane region" description="Helical" evidence="6">
    <location>
        <begin position="251"/>
        <end position="274"/>
    </location>
</feature>
<dbReference type="EMBL" id="BX842650">
    <property type="protein sequence ID" value="CAE79558.1"/>
    <property type="molecule type" value="Genomic_DNA"/>
</dbReference>
<keyword evidence="8" id="KW-1185">Reference proteome</keyword>
<feature type="transmembrane region" description="Helical" evidence="6">
    <location>
        <begin position="295"/>
        <end position="313"/>
    </location>
</feature>
<dbReference type="STRING" id="264462.Bd1688"/>
<evidence type="ECO:0000313" key="8">
    <source>
        <dbReference type="Proteomes" id="UP000008080"/>
    </source>
</evidence>
<name>Q6MME6_BDEBA</name>
<dbReference type="PANTHER" id="PTHR30250:SF11">
    <property type="entry name" value="O-ANTIGEN TRANSPORTER-RELATED"/>
    <property type="match status" value="1"/>
</dbReference>